<dbReference type="GO" id="GO:0043005">
    <property type="term" value="C:neuron projection"/>
    <property type="evidence" value="ECO:0007669"/>
    <property type="project" value="UniProtKB-SubCell"/>
</dbReference>
<evidence type="ECO:0000256" key="3">
    <source>
        <dbReference type="ARBA" id="ARBA00007881"/>
    </source>
</evidence>
<evidence type="ECO:0000256" key="20">
    <source>
        <dbReference type="ARBA" id="ARBA00048832"/>
    </source>
</evidence>
<evidence type="ECO:0000313" key="27">
    <source>
        <dbReference type="Proteomes" id="UP001153737"/>
    </source>
</evidence>
<evidence type="ECO:0000256" key="7">
    <source>
        <dbReference type="ARBA" id="ARBA00022490"/>
    </source>
</evidence>
<comment type="catalytic activity">
    <reaction evidence="20">
        <text>O-phospho-L-threonyl-[protein] + H2O = L-threonyl-[protein] + phosphate</text>
        <dbReference type="Rhea" id="RHEA:47004"/>
        <dbReference type="Rhea" id="RHEA-COMP:11060"/>
        <dbReference type="Rhea" id="RHEA-COMP:11605"/>
        <dbReference type="ChEBI" id="CHEBI:15377"/>
        <dbReference type="ChEBI" id="CHEBI:30013"/>
        <dbReference type="ChEBI" id="CHEBI:43474"/>
        <dbReference type="ChEBI" id="CHEBI:61977"/>
        <dbReference type="EC" id="3.1.3.16"/>
    </reaction>
    <physiologicalReaction direction="left-to-right" evidence="20">
        <dbReference type="Rhea" id="RHEA:47005"/>
    </physiologicalReaction>
</comment>
<dbReference type="PROSITE" id="PS51181">
    <property type="entry name" value="PPASE_TENSIN"/>
    <property type="match status" value="1"/>
</dbReference>
<accession>A0A9P0GXN6</accession>
<evidence type="ECO:0000256" key="21">
    <source>
        <dbReference type="ARBA" id="ARBA00051341"/>
    </source>
</evidence>
<feature type="domain" description="Phosphatase tensin-type" evidence="24">
    <location>
        <begin position="77"/>
        <end position="248"/>
    </location>
</feature>
<dbReference type="InterPro" id="IPR029023">
    <property type="entry name" value="Tensin_phosphatase"/>
</dbReference>
<comment type="catalytic activity">
    <reaction evidence="19">
        <text>O-phospho-L-seryl-[protein] + H2O = L-seryl-[protein] + phosphate</text>
        <dbReference type="Rhea" id="RHEA:20629"/>
        <dbReference type="Rhea" id="RHEA-COMP:9863"/>
        <dbReference type="Rhea" id="RHEA-COMP:11604"/>
        <dbReference type="ChEBI" id="CHEBI:15377"/>
        <dbReference type="ChEBI" id="CHEBI:29999"/>
        <dbReference type="ChEBI" id="CHEBI:43474"/>
        <dbReference type="ChEBI" id="CHEBI:83421"/>
        <dbReference type="EC" id="3.1.3.16"/>
    </reaction>
    <physiologicalReaction direction="left-to-right" evidence="19">
        <dbReference type="Rhea" id="RHEA:20630"/>
    </physiologicalReaction>
</comment>
<evidence type="ECO:0000256" key="4">
    <source>
        <dbReference type="ARBA" id="ARBA00013015"/>
    </source>
</evidence>
<evidence type="ECO:0000256" key="10">
    <source>
        <dbReference type="ARBA" id="ARBA00023098"/>
    </source>
</evidence>
<reference evidence="26" key="2">
    <citation type="submission" date="2022-10" db="EMBL/GenBank/DDBJ databases">
        <authorList>
            <consortium name="ENA_rothamsted_submissions"/>
            <consortium name="culmorum"/>
            <person name="King R."/>
        </authorList>
    </citation>
    <scope>NUCLEOTIDE SEQUENCE</scope>
</reference>
<dbReference type="GO" id="GO:0008285">
    <property type="term" value="P:negative regulation of cell population proliferation"/>
    <property type="evidence" value="ECO:0007669"/>
    <property type="project" value="TreeGrafter"/>
</dbReference>
<comment type="similarity">
    <text evidence="3">Belongs to the PTEN phosphatase protein family.</text>
</comment>
<evidence type="ECO:0000256" key="19">
    <source>
        <dbReference type="ARBA" id="ARBA00047986"/>
    </source>
</evidence>
<dbReference type="FunFam" id="3.90.190.10:FF:000029">
    <property type="entry name" value="Phosphatidylinositol 3,4,5-trisphosphate 3-phosphatase and dual-specificity protein phosphatase PTEN"/>
    <property type="match status" value="1"/>
</dbReference>
<dbReference type="EC" id="3.1.3.48" evidence="5"/>
<dbReference type="SUPFAM" id="SSF52799">
    <property type="entry name" value="(Phosphotyrosine protein) phosphatases II"/>
    <property type="match status" value="1"/>
</dbReference>
<dbReference type="GO" id="GO:0005634">
    <property type="term" value="C:nucleus"/>
    <property type="evidence" value="ECO:0007669"/>
    <property type="project" value="TreeGrafter"/>
</dbReference>
<dbReference type="InterPro" id="IPR035892">
    <property type="entry name" value="C2_domain_sf"/>
</dbReference>
<dbReference type="OrthoDB" id="16692at2759"/>
<evidence type="ECO:0000256" key="13">
    <source>
        <dbReference type="ARBA" id="ARBA00034268"/>
    </source>
</evidence>
<evidence type="ECO:0000256" key="5">
    <source>
        <dbReference type="ARBA" id="ARBA00013064"/>
    </source>
</evidence>
<dbReference type="EMBL" id="OU896714">
    <property type="protein sequence ID" value="CAH1180300.1"/>
    <property type="molecule type" value="Genomic_DNA"/>
</dbReference>
<comment type="catalytic activity">
    <reaction evidence="15">
        <text>1D-myo-inositol 1,3,4,5-tetrakisphosphate + H2O = 1D-myo-inositol 1,4,5-trisphosphate + phosphate</text>
        <dbReference type="Rhea" id="RHEA:77155"/>
        <dbReference type="ChEBI" id="CHEBI:15377"/>
        <dbReference type="ChEBI" id="CHEBI:43474"/>
        <dbReference type="ChEBI" id="CHEBI:57895"/>
        <dbReference type="ChEBI" id="CHEBI:203600"/>
    </reaction>
    <physiologicalReaction direction="left-to-right" evidence="15">
        <dbReference type="Rhea" id="RHEA:77156"/>
    </physiologicalReaction>
</comment>
<feature type="domain" description="C2 tensin-type" evidence="25">
    <location>
        <begin position="253"/>
        <end position="407"/>
    </location>
</feature>
<gene>
    <name evidence="26" type="ORF">PHAECO_LOCUS12055</name>
</gene>
<evidence type="ECO:0000256" key="1">
    <source>
        <dbReference type="ARBA" id="ARBA00004487"/>
    </source>
</evidence>
<dbReference type="GO" id="GO:0005829">
    <property type="term" value="C:cytosol"/>
    <property type="evidence" value="ECO:0007669"/>
    <property type="project" value="TreeGrafter"/>
</dbReference>
<dbReference type="AlphaFoldDB" id="A0A9P0GXN6"/>
<evidence type="ECO:0000256" key="16">
    <source>
        <dbReference type="ARBA" id="ARBA00043760"/>
    </source>
</evidence>
<dbReference type="GO" id="GO:0016314">
    <property type="term" value="F:phosphatidylinositol-3,4,5-trisphosphate 3-phosphatase activity"/>
    <property type="evidence" value="ECO:0007669"/>
    <property type="project" value="UniProtKB-EC"/>
</dbReference>
<evidence type="ECO:0000256" key="17">
    <source>
        <dbReference type="ARBA" id="ARBA00043762"/>
    </source>
</evidence>
<evidence type="ECO:0000256" key="18">
    <source>
        <dbReference type="ARBA" id="ARBA00044309"/>
    </source>
</evidence>
<keyword evidence="8" id="KW-0378">Hydrolase</keyword>
<evidence type="ECO:0000259" key="23">
    <source>
        <dbReference type="PROSITE" id="PS50056"/>
    </source>
</evidence>
<dbReference type="InterPro" id="IPR003595">
    <property type="entry name" value="Tyr_Pase_cat"/>
</dbReference>
<dbReference type="Pfam" id="PF22784">
    <property type="entry name" value="PTP-SAK"/>
    <property type="match status" value="1"/>
</dbReference>
<dbReference type="GO" id="GO:0004725">
    <property type="term" value="F:protein tyrosine phosphatase activity"/>
    <property type="evidence" value="ECO:0007669"/>
    <property type="project" value="UniProtKB-EC"/>
</dbReference>
<name>A0A9P0GXN6_PHACE</name>
<dbReference type="PROSITE" id="PS00383">
    <property type="entry name" value="TYR_PHOSPHATASE_1"/>
    <property type="match status" value="1"/>
</dbReference>
<dbReference type="InterPro" id="IPR000387">
    <property type="entry name" value="Tyr_Pase_dom"/>
</dbReference>
<reference evidence="26" key="1">
    <citation type="submission" date="2022-01" db="EMBL/GenBank/DDBJ databases">
        <authorList>
            <person name="King R."/>
        </authorList>
    </citation>
    <scope>NUCLEOTIDE SEQUENCE</scope>
</reference>
<dbReference type="PROSITE" id="PS50056">
    <property type="entry name" value="TYR_PHOSPHATASE_2"/>
    <property type="match status" value="1"/>
</dbReference>
<dbReference type="SMART" id="SM01326">
    <property type="entry name" value="PTEN_C2"/>
    <property type="match status" value="1"/>
</dbReference>
<comment type="catalytic activity">
    <reaction evidence="12">
        <text>1,2-dihexadecanoyl-sn-glycero-3-phospho-(1D-myo-inositol-3,4,5-trisphosphate) + H2O = 1,2-dihexadecanoyl-sn-glycero-3-phospho-(1D-myo-inositol-4,5-bisphosphate) + phosphate</text>
        <dbReference type="Rhea" id="RHEA:43560"/>
        <dbReference type="ChEBI" id="CHEBI:15377"/>
        <dbReference type="ChEBI" id="CHEBI:43474"/>
        <dbReference type="ChEBI" id="CHEBI:83420"/>
        <dbReference type="ChEBI" id="CHEBI:83423"/>
    </reaction>
    <physiologicalReaction direction="left-to-right" evidence="12">
        <dbReference type="Rhea" id="RHEA:43561"/>
    </physiologicalReaction>
</comment>
<dbReference type="EC" id="3.1.3.16" evidence="6"/>
<comment type="catalytic activity">
    <reaction evidence="13">
        <text>1,2-dioctanoyl-sn-glycero-3-phospho-(1D-myo-inositol-3,4,5-trisphosphate) + H2O = 1,2-dioctanoyl-sn-glycero-3-phospho-(1D-myo-inositol-4,5-bisphosphate) + phosphate</text>
        <dbReference type="Rhea" id="RHEA:43552"/>
        <dbReference type="ChEBI" id="CHEBI:15377"/>
        <dbReference type="ChEBI" id="CHEBI:43474"/>
        <dbReference type="ChEBI" id="CHEBI:83416"/>
        <dbReference type="ChEBI" id="CHEBI:83419"/>
    </reaction>
    <physiologicalReaction direction="left-to-right" evidence="13">
        <dbReference type="Rhea" id="RHEA:43553"/>
    </physiologicalReaction>
</comment>
<dbReference type="InterPro" id="IPR057023">
    <property type="entry name" value="PTP-SAK"/>
</dbReference>
<evidence type="ECO:0000256" key="12">
    <source>
        <dbReference type="ARBA" id="ARBA00034256"/>
    </source>
</evidence>
<feature type="compositionally biased region" description="Polar residues" evidence="22">
    <location>
        <begin position="423"/>
        <end position="433"/>
    </location>
</feature>
<dbReference type="SUPFAM" id="SSF49562">
    <property type="entry name" value="C2 domain (Calcium/lipid-binding domain, CaLB)"/>
    <property type="match status" value="1"/>
</dbReference>
<dbReference type="InterPro" id="IPR016130">
    <property type="entry name" value="Tyr_Pase_AS"/>
</dbReference>
<evidence type="ECO:0000256" key="8">
    <source>
        <dbReference type="ARBA" id="ARBA00022801"/>
    </source>
</evidence>
<keyword evidence="7" id="KW-0963">Cytoplasm</keyword>
<keyword evidence="9" id="KW-0904">Protein phosphatase</keyword>
<protein>
    <recommendedName>
        <fullName evidence="14">Phosphatidylinositol 3,4,5-trisphosphate 3-phosphatase and dual-specificity protein phosphatase PTEN</fullName>
        <ecNumber evidence="6">3.1.3.16</ecNumber>
        <ecNumber evidence="5">3.1.3.48</ecNumber>
        <ecNumber evidence="4">3.1.3.67</ecNumber>
    </recommendedName>
    <alternativeName>
        <fullName evidence="18">Inositol polyphosphate 3-phosphatase</fullName>
    </alternativeName>
</protein>
<dbReference type="Proteomes" id="UP001153737">
    <property type="component" value="Chromosome 8"/>
</dbReference>
<proteinExistence type="inferred from homology"/>
<dbReference type="GO" id="GO:0046856">
    <property type="term" value="P:phosphatidylinositol dephosphorylation"/>
    <property type="evidence" value="ECO:0007669"/>
    <property type="project" value="TreeGrafter"/>
</dbReference>
<evidence type="ECO:0000256" key="2">
    <source>
        <dbReference type="ARBA" id="ARBA00004496"/>
    </source>
</evidence>
<dbReference type="PROSITE" id="PS51182">
    <property type="entry name" value="C2_TENSIN"/>
    <property type="match status" value="1"/>
</dbReference>
<evidence type="ECO:0000259" key="25">
    <source>
        <dbReference type="PROSITE" id="PS51182"/>
    </source>
</evidence>
<evidence type="ECO:0000256" key="11">
    <source>
        <dbReference type="ARBA" id="ARBA00023273"/>
    </source>
</evidence>
<dbReference type="SMART" id="SM01301">
    <property type="entry name" value="PTPlike_phytase"/>
    <property type="match status" value="1"/>
</dbReference>
<keyword evidence="10" id="KW-0443">Lipid metabolism</keyword>
<evidence type="ECO:0000256" key="22">
    <source>
        <dbReference type="SAM" id="MobiDB-lite"/>
    </source>
</evidence>
<dbReference type="GO" id="GO:0043491">
    <property type="term" value="P:phosphatidylinositol 3-kinase/protein kinase B signal transduction"/>
    <property type="evidence" value="ECO:0007669"/>
    <property type="project" value="TreeGrafter"/>
</dbReference>
<dbReference type="GO" id="GO:0048870">
    <property type="term" value="P:cell motility"/>
    <property type="evidence" value="ECO:0007669"/>
    <property type="project" value="TreeGrafter"/>
</dbReference>
<evidence type="ECO:0000313" key="26">
    <source>
        <dbReference type="EMBL" id="CAH1180300.1"/>
    </source>
</evidence>
<dbReference type="SMART" id="SM00404">
    <property type="entry name" value="PTPc_motif"/>
    <property type="match status" value="1"/>
</dbReference>
<dbReference type="InterPro" id="IPR014020">
    <property type="entry name" value="Tensin_C2-dom"/>
</dbReference>
<dbReference type="PANTHER" id="PTHR12305:SF81">
    <property type="entry name" value="PHOSPHATIDYLINOSITOL 3,4,5-TRISPHOSPHATE 3-PHOSPHATASE AND DUAL-SPECIFICITY PROTEIN PHOSPHATASE PTEN"/>
    <property type="match status" value="1"/>
</dbReference>
<dbReference type="GO" id="GO:0051896">
    <property type="term" value="P:regulation of phosphatidylinositol 3-kinase/protein kinase B signal transduction"/>
    <property type="evidence" value="ECO:0007669"/>
    <property type="project" value="TreeGrafter"/>
</dbReference>
<dbReference type="EC" id="3.1.3.67" evidence="4"/>
<dbReference type="InterPro" id="IPR051281">
    <property type="entry name" value="Dual-spec_lipid-protein_phosph"/>
</dbReference>
<evidence type="ECO:0000256" key="14">
    <source>
        <dbReference type="ARBA" id="ARBA00034338"/>
    </source>
</evidence>
<dbReference type="InterPro" id="IPR029021">
    <property type="entry name" value="Prot-tyrosine_phosphatase-like"/>
</dbReference>
<evidence type="ECO:0000256" key="6">
    <source>
        <dbReference type="ARBA" id="ARBA00013081"/>
    </source>
</evidence>
<dbReference type="PANTHER" id="PTHR12305">
    <property type="entry name" value="PHOSPHATASE WITH HOMOLOGY TO TENSIN"/>
    <property type="match status" value="1"/>
</dbReference>
<dbReference type="GO" id="GO:0050793">
    <property type="term" value="P:regulation of developmental process"/>
    <property type="evidence" value="ECO:0007669"/>
    <property type="project" value="UniProtKB-ARBA"/>
</dbReference>
<comment type="subcellular location">
    <subcellularLocation>
        <location evidence="1">Cell projection</location>
        <location evidence="1">Neuron projection</location>
    </subcellularLocation>
    <subcellularLocation>
        <location evidence="2">Cytoplasm</location>
    </subcellularLocation>
</comment>
<comment type="catalytic activity">
    <reaction evidence="17">
        <text>1D-myo-inositol 1,3,4,5,6-pentakisphosphate + H2O = 1D-myo-inositol 1,4,5,6-tetrakisphosphate + phosphate</text>
        <dbReference type="Rhea" id="RHEA:77143"/>
        <dbReference type="ChEBI" id="CHEBI:15377"/>
        <dbReference type="ChEBI" id="CHEBI:43474"/>
        <dbReference type="ChEBI" id="CHEBI:57627"/>
        <dbReference type="ChEBI" id="CHEBI:57733"/>
    </reaction>
    <physiologicalReaction direction="left-to-right" evidence="17">
        <dbReference type="Rhea" id="RHEA:77144"/>
    </physiologicalReaction>
</comment>
<dbReference type="InterPro" id="IPR045101">
    <property type="entry name" value="PTP_PTEN"/>
</dbReference>
<dbReference type="Gene3D" id="3.90.190.10">
    <property type="entry name" value="Protein tyrosine phosphatase superfamily"/>
    <property type="match status" value="1"/>
</dbReference>
<sequence length="468" mass="53692">MGQCFSCGVSQDRFQDKDNGLFKEQTQPVSSINTCEEYSTGHIKGQSSDIAENIMSTSFSTMNINNPIKELVSKRRNRYKKDGFNLDLTYITDTIIAMGYPASNIESVYRNHIDDVVKFLDGKHKDRYYIYNLCSERSYDKAKFHNRVKVFPFDDHNPPKVEAIRPFCEDVEEWLKGDEENVAVVHCKAGKGRTGTMICCYLLHVGMFSHAHDALTYYGQKRAQDKKGVTIPSQVRYVEYYEALVRRRLCYVPTSVYIKEFVLDPVPNFGGGQACLSFSISHQTVFQEGGHVTQKCKKLRKNDMYEVKRNDAPFSIKLDYCLPLTGDIKVEFYNKTMMRKEKLFQFWFNTFFVGDYLNGGERSVVGGEDLCYSLSFEKNELDIVNKKDKQNKVFHASFKLTLLLQRIPRDECCTSAYERHSQLQDTPSESSADSSDDYTNEEDDYDSGEGNSLLPGKPDHACDVIHKS</sequence>
<dbReference type="GO" id="GO:0004722">
    <property type="term" value="F:protein serine/threonine phosphatase activity"/>
    <property type="evidence" value="ECO:0007669"/>
    <property type="project" value="UniProtKB-EC"/>
</dbReference>
<dbReference type="Gene3D" id="2.60.40.1110">
    <property type="match status" value="1"/>
</dbReference>
<dbReference type="GO" id="GO:0005886">
    <property type="term" value="C:plasma membrane"/>
    <property type="evidence" value="ECO:0007669"/>
    <property type="project" value="TreeGrafter"/>
</dbReference>
<keyword evidence="11" id="KW-0966">Cell projection</keyword>
<comment type="catalytic activity">
    <reaction evidence="16">
        <text>a 1,2-diacyl-sn-glycero-3-phospho-(1D-myo-inositol-3,4,5-trisphosphate) + H2O = a 1,2-diacyl-sn-glycero-3-phospho-(1D-myo-inositol-4,5-bisphosphate) + phosphate</text>
        <dbReference type="Rhea" id="RHEA:25017"/>
        <dbReference type="ChEBI" id="CHEBI:15377"/>
        <dbReference type="ChEBI" id="CHEBI:43474"/>
        <dbReference type="ChEBI" id="CHEBI:57836"/>
        <dbReference type="ChEBI" id="CHEBI:58456"/>
        <dbReference type="EC" id="3.1.3.67"/>
    </reaction>
    <physiologicalReaction direction="left-to-right" evidence="16">
        <dbReference type="Rhea" id="RHEA:25018"/>
    </physiologicalReaction>
</comment>
<dbReference type="CDD" id="cd14509">
    <property type="entry name" value="PTP_PTEN"/>
    <property type="match status" value="1"/>
</dbReference>
<feature type="compositionally biased region" description="Acidic residues" evidence="22">
    <location>
        <begin position="434"/>
        <end position="447"/>
    </location>
</feature>
<organism evidence="26 27">
    <name type="scientific">Phaedon cochleariae</name>
    <name type="common">Mustard beetle</name>
    <dbReference type="NCBI Taxonomy" id="80249"/>
    <lineage>
        <taxon>Eukaryota</taxon>
        <taxon>Metazoa</taxon>
        <taxon>Ecdysozoa</taxon>
        <taxon>Arthropoda</taxon>
        <taxon>Hexapoda</taxon>
        <taxon>Insecta</taxon>
        <taxon>Pterygota</taxon>
        <taxon>Neoptera</taxon>
        <taxon>Endopterygota</taxon>
        <taxon>Coleoptera</taxon>
        <taxon>Polyphaga</taxon>
        <taxon>Cucujiformia</taxon>
        <taxon>Chrysomeloidea</taxon>
        <taxon>Chrysomelidae</taxon>
        <taxon>Chrysomelinae</taxon>
        <taxon>Chrysomelini</taxon>
        <taxon>Phaedon</taxon>
    </lineage>
</organism>
<feature type="compositionally biased region" description="Basic and acidic residues" evidence="22">
    <location>
        <begin position="457"/>
        <end position="468"/>
    </location>
</feature>
<evidence type="ECO:0000256" key="15">
    <source>
        <dbReference type="ARBA" id="ARBA00043734"/>
    </source>
</evidence>
<feature type="region of interest" description="Disordered" evidence="22">
    <location>
        <begin position="418"/>
        <end position="468"/>
    </location>
</feature>
<evidence type="ECO:0000256" key="9">
    <source>
        <dbReference type="ARBA" id="ARBA00022912"/>
    </source>
</evidence>
<comment type="catalytic activity">
    <reaction evidence="21">
        <text>O-phospho-L-tyrosyl-[protein] + H2O = L-tyrosyl-[protein] + phosphate</text>
        <dbReference type="Rhea" id="RHEA:10684"/>
        <dbReference type="Rhea" id="RHEA-COMP:10136"/>
        <dbReference type="Rhea" id="RHEA-COMP:20101"/>
        <dbReference type="ChEBI" id="CHEBI:15377"/>
        <dbReference type="ChEBI" id="CHEBI:43474"/>
        <dbReference type="ChEBI" id="CHEBI:46858"/>
        <dbReference type="ChEBI" id="CHEBI:61978"/>
        <dbReference type="EC" id="3.1.3.48"/>
    </reaction>
    <physiologicalReaction direction="left-to-right" evidence="21">
        <dbReference type="Rhea" id="RHEA:10685"/>
    </physiologicalReaction>
</comment>
<keyword evidence="27" id="KW-1185">Reference proteome</keyword>
<dbReference type="Pfam" id="PF10409">
    <property type="entry name" value="PTEN_C2"/>
    <property type="match status" value="1"/>
</dbReference>
<feature type="domain" description="Tyrosine specific protein phosphatases" evidence="23">
    <location>
        <begin position="165"/>
        <end position="236"/>
    </location>
</feature>
<evidence type="ECO:0000259" key="24">
    <source>
        <dbReference type="PROSITE" id="PS51181"/>
    </source>
</evidence>